<dbReference type="InterPro" id="IPR009075">
    <property type="entry name" value="AcylCo_DH/oxidase_C"/>
</dbReference>
<feature type="non-terminal residue" evidence="3">
    <location>
        <position position="1"/>
    </location>
</feature>
<evidence type="ECO:0000313" key="4">
    <source>
        <dbReference type="Proteomes" id="UP000320393"/>
    </source>
</evidence>
<keyword evidence="1" id="KW-0285">Flavoprotein</keyword>
<dbReference type="SUPFAM" id="SSF47203">
    <property type="entry name" value="Acyl-CoA dehydrogenase C-terminal domain-like"/>
    <property type="match status" value="1"/>
</dbReference>
<dbReference type="Pfam" id="PF00441">
    <property type="entry name" value="Acyl-CoA_dh_1"/>
    <property type="match status" value="1"/>
</dbReference>
<evidence type="ECO:0000259" key="2">
    <source>
        <dbReference type="Pfam" id="PF00441"/>
    </source>
</evidence>
<feature type="domain" description="Acyl-CoA dehydrogenase/oxidase C-terminal" evidence="2">
    <location>
        <begin position="1"/>
        <end position="46"/>
    </location>
</feature>
<sequence length="51" mass="5932">QAVQIYGGYGDIHDYPVERHFRDAKITEIYEGTSEVQRMVIARHLLGDARR</sequence>
<dbReference type="EMBL" id="VBAM01000259">
    <property type="protein sequence ID" value="TMJ10961.1"/>
    <property type="molecule type" value="Genomic_DNA"/>
</dbReference>
<dbReference type="InterPro" id="IPR036250">
    <property type="entry name" value="AcylCo_DH-like_C"/>
</dbReference>
<dbReference type="PANTHER" id="PTHR43884:SF12">
    <property type="entry name" value="ISOVALERYL-COA DEHYDROGENASE, MITOCHONDRIAL-RELATED"/>
    <property type="match status" value="1"/>
</dbReference>
<organism evidence="3 4">
    <name type="scientific">Candidatus Segetimicrobium genomatis</name>
    <dbReference type="NCBI Taxonomy" id="2569760"/>
    <lineage>
        <taxon>Bacteria</taxon>
        <taxon>Bacillati</taxon>
        <taxon>Candidatus Sysuimicrobiota</taxon>
        <taxon>Candidatus Sysuimicrobiia</taxon>
        <taxon>Candidatus Sysuimicrobiales</taxon>
        <taxon>Candidatus Segetimicrobiaceae</taxon>
        <taxon>Candidatus Segetimicrobium</taxon>
    </lineage>
</organism>
<comment type="caution">
    <text evidence="3">The sequence shown here is derived from an EMBL/GenBank/DDBJ whole genome shotgun (WGS) entry which is preliminary data.</text>
</comment>
<dbReference type="GO" id="GO:0003995">
    <property type="term" value="F:acyl-CoA dehydrogenase activity"/>
    <property type="evidence" value="ECO:0007669"/>
    <property type="project" value="TreeGrafter"/>
</dbReference>
<dbReference type="AlphaFoldDB" id="A0A537LSG1"/>
<dbReference type="Proteomes" id="UP000320393">
    <property type="component" value="Unassembled WGS sequence"/>
</dbReference>
<dbReference type="PANTHER" id="PTHR43884">
    <property type="entry name" value="ACYL-COA DEHYDROGENASE"/>
    <property type="match status" value="1"/>
</dbReference>
<name>A0A537LSG1_9BACT</name>
<evidence type="ECO:0000256" key="1">
    <source>
        <dbReference type="ARBA" id="ARBA00022630"/>
    </source>
</evidence>
<evidence type="ECO:0000313" key="3">
    <source>
        <dbReference type="EMBL" id="TMJ10961.1"/>
    </source>
</evidence>
<dbReference type="Gene3D" id="1.20.140.10">
    <property type="entry name" value="Butyryl-CoA Dehydrogenase, subunit A, domain 3"/>
    <property type="match status" value="1"/>
</dbReference>
<accession>A0A537LSG1</accession>
<protein>
    <submittedName>
        <fullName evidence="3">Acyl-CoA dehydrogenase</fullName>
    </submittedName>
</protein>
<proteinExistence type="predicted"/>
<reference evidence="3 4" key="1">
    <citation type="journal article" date="2019" name="Nat. Microbiol.">
        <title>Mediterranean grassland soil C-N compound turnover is dependent on rainfall and depth, and is mediated by genomically divergent microorganisms.</title>
        <authorList>
            <person name="Diamond S."/>
            <person name="Andeer P.F."/>
            <person name="Li Z."/>
            <person name="Crits-Christoph A."/>
            <person name="Burstein D."/>
            <person name="Anantharaman K."/>
            <person name="Lane K.R."/>
            <person name="Thomas B.C."/>
            <person name="Pan C."/>
            <person name="Northen T.R."/>
            <person name="Banfield J.F."/>
        </authorList>
    </citation>
    <scope>NUCLEOTIDE SEQUENCE [LARGE SCALE GENOMIC DNA]</scope>
    <source>
        <strain evidence="3">NP_5</strain>
    </source>
</reference>
<gene>
    <name evidence="3" type="ORF">E6H02_07370</name>
</gene>